<comment type="caution">
    <text evidence="2">The sequence shown here is derived from an EMBL/GenBank/DDBJ whole genome shotgun (WGS) entry which is preliminary data.</text>
</comment>
<keyword evidence="1" id="KW-0812">Transmembrane</keyword>
<dbReference type="PROSITE" id="PS51257">
    <property type="entry name" value="PROKAR_LIPOPROTEIN"/>
    <property type="match status" value="1"/>
</dbReference>
<reference evidence="2" key="1">
    <citation type="submission" date="2019-09" db="EMBL/GenBank/DDBJ databases">
        <authorList>
            <person name="Teo W.F.A."/>
            <person name="Duangmal K."/>
        </authorList>
    </citation>
    <scope>NUCLEOTIDE SEQUENCE [LARGE SCALE GENOMIC DNA]</scope>
    <source>
        <strain evidence="2">K81G1</strain>
    </source>
</reference>
<evidence type="ECO:0000313" key="3">
    <source>
        <dbReference type="Proteomes" id="UP000319769"/>
    </source>
</evidence>
<feature type="transmembrane region" description="Helical" evidence="1">
    <location>
        <begin position="29"/>
        <end position="46"/>
    </location>
</feature>
<name>A0A5N0VMX1_9PSEU</name>
<sequence length="161" mass="16338">MRGGLLALSSGGLAVTAHALGGGGCPDTALTLLLTCLVGWIGAALAEKTRGPLGVLAVLGTAQLGMHLVLTELMAHHGPTHAAMYLAHAMATVLTGLLLAHAETMLRGAAATLWLLLPVVWRAAPVSAGPDLAPVPSPENTPLIGVVLNRVHGRRGPPRNS</sequence>
<keyword evidence="1" id="KW-0472">Membrane</keyword>
<keyword evidence="1" id="KW-1133">Transmembrane helix</keyword>
<proteinExistence type="predicted"/>
<dbReference type="EMBL" id="VMNW02000001">
    <property type="protein sequence ID" value="KAA9166923.1"/>
    <property type="molecule type" value="Genomic_DNA"/>
</dbReference>
<feature type="transmembrane region" description="Helical" evidence="1">
    <location>
        <begin position="53"/>
        <end position="70"/>
    </location>
</feature>
<organism evidence="2 3">
    <name type="scientific">Amycolatopsis acidicola</name>
    <dbReference type="NCBI Taxonomy" id="2596893"/>
    <lineage>
        <taxon>Bacteria</taxon>
        <taxon>Bacillati</taxon>
        <taxon>Actinomycetota</taxon>
        <taxon>Actinomycetes</taxon>
        <taxon>Pseudonocardiales</taxon>
        <taxon>Pseudonocardiaceae</taxon>
        <taxon>Amycolatopsis</taxon>
    </lineage>
</organism>
<keyword evidence="3" id="KW-1185">Reference proteome</keyword>
<evidence type="ECO:0000256" key="1">
    <source>
        <dbReference type="SAM" id="Phobius"/>
    </source>
</evidence>
<evidence type="ECO:0000313" key="2">
    <source>
        <dbReference type="EMBL" id="KAA9166923.1"/>
    </source>
</evidence>
<protein>
    <submittedName>
        <fullName evidence="2">Uncharacterized protein</fullName>
    </submittedName>
</protein>
<dbReference type="AlphaFoldDB" id="A0A5N0VMX1"/>
<dbReference type="Proteomes" id="UP000319769">
    <property type="component" value="Unassembled WGS sequence"/>
</dbReference>
<dbReference type="OrthoDB" id="3689195at2"/>
<accession>A0A5N0VMX1</accession>
<gene>
    <name evidence="2" type="ORF">FPZ12_000695</name>
</gene>
<feature type="transmembrane region" description="Helical" evidence="1">
    <location>
        <begin position="82"/>
        <end position="100"/>
    </location>
</feature>